<organism evidence="2 3">
    <name type="scientific">Peptoniphilus harei</name>
    <dbReference type="NCBI Taxonomy" id="54005"/>
    <lineage>
        <taxon>Bacteria</taxon>
        <taxon>Bacillati</taxon>
        <taxon>Bacillota</taxon>
        <taxon>Tissierellia</taxon>
        <taxon>Tissierellales</taxon>
        <taxon>Peptoniphilaceae</taxon>
        <taxon>Peptoniphilus</taxon>
    </lineage>
</organism>
<reference evidence="2 3" key="1">
    <citation type="submission" date="2018-06" db="EMBL/GenBank/DDBJ databases">
        <authorList>
            <consortium name="Pathogen Informatics"/>
            <person name="Doyle S."/>
        </authorList>
    </citation>
    <scope>NUCLEOTIDE SEQUENCE [LARGE SCALE GENOMIC DNA]</scope>
    <source>
        <strain evidence="2 3">NCTC13076</strain>
    </source>
</reference>
<feature type="transmembrane region" description="Helical" evidence="1">
    <location>
        <begin position="73"/>
        <end position="91"/>
    </location>
</feature>
<protein>
    <submittedName>
        <fullName evidence="2">Uncharacterized protein</fullName>
    </submittedName>
</protein>
<keyword evidence="1" id="KW-0812">Transmembrane</keyword>
<name>A0A2X1ZRP0_9FIRM</name>
<evidence type="ECO:0000256" key="1">
    <source>
        <dbReference type="SAM" id="Phobius"/>
    </source>
</evidence>
<feature type="transmembrane region" description="Helical" evidence="1">
    <location>
        <begin position="17"/>
        <end position="35"/>
    </location>
</feature>
<evidence type="ECO:0000313" key="3">
    <source>
        <dbReference type="Proteomes" id="UP000250070"/>
    </source>
</evidence>
<accession>A0A2X1ZRP0</accession>
<dbReference type="Proteomes" id="UP000250070">
    <property type="component" value="Unassembled WGS sequence"/>
</dbReference>
<evidence type="ECO:0000313" key="2">
    <source>
        <dbReference type="EMBL" id="SPY47025.1"/>
    </source>
</evidence>
<dbReference type="EMBL" id="UATM01000032">
    <property type="protein sequence ID" value="SPY47025.1"/>
    <property type="molecule type" value="Genomic_DNA"/>
</dbReference>
<keyword evidence="1" id="KW-0472">Membrane</keyword>
<feature type="transmembrane region" description="Helical" evidence="1">
    <location>
        <begin position="47"/>
        <end position="67"/>
    </location>
</feature>
<keyword evidence="1" id="KW-1133">Transmembrane helix</keyword>
<dbReference type="AlphaFoldDB" id="A0A2X1ZRP0"/>
<sequence>MRGKMNRDKILKILEKIIIFLVTLIMISVLANNYIRVSQGAINDGLRMAQIVLSIAIVILTLIMAGLTKNKKLFFVLVGFYILTGALFYIFKSANRI</sequence>
<dbReference type="STRING" id="54005.HMPREF3229_01469"/>
<gene>
    <name evidence="2" type="ORF">NCTC13076_00921</name>
</gene>
<proteinExistence type="predicted"/>